<reference evidence="1" key="1">
    <citation type="submission" date="2021-04" db="EMBL/GenBank/DDBJ databases">
        <authorList>
            <person name="Pira H."/>
            <person name="Risdian C."/>
            <person name="Wink J."/>
        </authorList>
    </citation>
    <scope>NUCLEOTIDE SEQUENCE</scope>
    <source>
        <strain evidence="1">WH158</strain>
    </source>
</reference>
<sequence length="72" mass="7555">MIWGGGSLEVNGNTVLGEQGIVNVATTQIDQGDIGSTFDVLTEIGIFTHNGATVNVIDNEFLIDYTVNLGSV</sequence>
<dbReference type="Proteomes" id="UP001138681">
    <property type="component" value="Unassembled WGS sequence"/>
</dbReference>
<dbReference type="EMBL" id="JAGSPC010000001">
    <property type="protein sequence ID" value="MBV7259063.1"/>
    <property type="molecule type" value="Genomic_DNA"/>
</dbReference>
<dbReference type="RefSeq" id="WP_218404308.1">
    <property type="nucleotide sequence ID" value="NZ_JAGSPC010000001.1"/>
</dbReference>
<protein>
    <submittedName>
        <fullName evidence="1">Uncharacterized protein</fullName>
    </submittedName>
</protein>
<dbReference type="AlphaFoldDB" id="A0A9X1F3Z5"/>
<organism evidence="1 2">
    <name type="scientific">Erythrobacter crassostreae</name>
    <dbReference type="NCBI Taxonomy" id="2828328"/>
    <lineage>
        <taxon>Bacteria</taxon>
        <taxon>Pseudomonadati</taxon>
        <taxon>Pseudomonadota</taxon>
        <taxon>Alphaproteobacteria</taxon>
        <taxon>Sphingomonadales</taxon>
        <taxon>Erythrobacteraceae</taxon>
        <taxon>Erythrobacter/Porphyrobacter group</taxon>
        <taxon>Erythrobacter</taxon>
    </lineage>
</organism>
<proteinExistence type="predicted"/>
<evidence type="ECO:0000313" key="2">
    <source>
        <dbReference type="Proteomes" id="UP001138681"/>
    </source>
</evidence>
<gene>
    <name evidence="1" type="ORF">KCG46_05660</name>
</gene>
<evidence type="ECO:0000313" key="1">
    <source>
        <dbReference type="EMBL" id="MBV7259063.1"/>
    </source>
</evidence>
<name>A0A9X1F3Z5_9SPHN</name>
<accession>A0A9X1F3Z5</accession>
<comment type="caution">
    <text evidence="1">The sequence shown here is derived from an EMBL/GenBank/DDBJ whole genome shotgun (WGS) entry which is preliminary data.</text>
</comment>
<keyword evidence="2" id="KW-1185">Reference proteome</keyword>